<accession>A0A833N5I9</accession>
<evidence type="ECO:0000256" key="2">
    <source>
        <dbReference type="ARBA" id="ARBA00022475"/>
    </source>
</evidence>
<dbReference type="GO" id="GO:0005886">
    <property type="term" value="C:plasma membrane"/>
    <property type="evidence" value="ECO:0007669"/>
    <property type="project" value="UniProtKB-SubCell"/>
</dbReference>
<evidence type="ECO:0000256" key="3">
    <source>
        <dbReference type="ARBA" id="ARBA00022679"/>
    </source>
</evidence>
<keyword evidence="4 8" id="KW-0812">Transmembrane</keyword>
<keyword evidence="5 8" id="KW-1133">Transmembrane helix</keyword>
<feature type="transmembrane region" description="Helical" evidence="8">
    <location>
        <begin position="554"/>
        <end position="573"/>
    </location>
</feature>
<dbReference type="Proteomes" id="UP000442694">
    <property type="component" value="Unassembled WGS sequence"/>
</dbReference>
<evidence type="ECO:0000313" key="9">
    <source>
        <dbReference type="EMBL" id="KAB8028001.1"/>
    </source>
</evidence>
<reference evidence="9 10" key="1">
    <citation type="submission" date="2019-10" db="EMBL/GenBank/DDBJ databases">
        <title>New genus of Silvanigrellaceae.</title>
        <authorList>
            <person name="Pitt A."/>
            <person name="Hahn M.W."/>
        </authorList>
    </citation>
    <scope>NUCLEOTIDE SEQUENCE [LARGE SCALE GENOMIC DNA]</scope>
    <source>
        <strain evidence="9 10">33A1-SZDP</strain>
    </source>
</reference>
<feature type="transmembrane region" description="Helical" evidence="8">
    <location>
        <begin position="580"/>
        <end position="603"/>
    </location>
</feature>
<feature type="transmembrane region" description="Helical" evidence="8">
    <location>
        <begin position="103"/>
        <end position="119"/>
    </location>
</feature>
<dbReference type="CDD" id="cd06853">
    <property type="entry name" value="GT_WecA_like"/>
    <property type="match status" value="1"/>
</dbReference>
<feature type="transmembrane region" description="Helical" evidence="8">
    <location>
        <begin position="365"/>
        <end position="386"/>
    </location>
</feature>
<evidence type="ECO:0000313" key="10">
    <source>
        <dbReference type="Proteomes" id="UP000442694"/>
    </source>
</evidence>
<dbReference type="GO" id="GO:0046872">
    <property type="term" value="F:metal ion binding"/>
    <property type="evidence" value="ECO:0007669"/>
    <property type="project" value="UniProtKB-KW"/>
</dbReference>
<evidence type="ECO:0000256" key="5">
    <source>
        <dbReference type="ARBA" id="ARBA00022989"/>
    </source>
</evidence>
<dbReference type="GO" id="GO:0071555">
    <property type="term" value="P:cell wall organization"/>
    <property type="evidence" value="ECO:0007669"/>
    <property type="project" value="TreeGrafter"/>
</dbReference>
<comment type="caution">
    <text evidence="9">The sequence shown here is derived from an EMBL/GenBank/DDBJ whole genome shotgun (WGS) entry which is preliminary data.</text>
</comment>
<feature type="transmembrane region" description="Helical" evidence="8">
    <location>
        <begin position="78"/>
        <end position="97"/>
    </location>
</feature>
<dbReference type="GO" id="GO:0009103">
    <property type="term" value="P:lipopolysaccharide biosynthetic process"/>
    <property type="evidence" value="ECO:0007669"/>
    <property type="project" value="TreeGrafter"/>
</dbReference>
<dbReference type="PROSITE" id="PS01348">
    <property type="entry name" value="MRAY_2"/>
    <property type="match status" value="1"/>
</dbReference>
<keyword evidence="2" id="KW-1003">Cell membrane</keyword>
<evidence type="ECO:0000256" key="4">
    <source>
        <dbReference type="ARBA" id="ARBA00022692"/>
    </source>
</evidence>
<feature type="transmembrane region" description="Helical" evidence="8">
    <location>
        <begin position="527"/>
        <end position="548"/>
    </location>
</feature>
<keyword evidence="10" id="KW-1185">Reference proteome</keyword>
<dbReference type="EMBL" id="WFLN01000010">
    <property type="protein sequence ID" value="KAB8028001.1"/>
    <property type="molecule type" value="Genomic_DNA"/>
</dbReference>
<dbReference type="PANTHER" id="PTHR22926">
    <property type="entry name" value="PHOSPHO-N-ACETYLMURAMOYL-PENTAPEPTIDE-TRANSFERASE"/>
    <property type="match status" value="1"/>
</dbReference>
<evidence type="ECO:0008006" key="11">
    <source>
        <dbReference type="Google" id="ProtNLM"/>
    </source>
</evidence>
<organism evidence="9 10">
    <name type="scientific">Fluviispira multicolorata</name>
    <dbReference type="NCBI Taxonomy" id="2654512"/>
    <lineage>
        <taxon>Bacteria</taxon>
        <taxon>Pseudomonadati</taxon>
        <taxon>Bdellovibrionota</taxon>
        <taxon>Oligoflexia</taxon>
        <taxon>Silvanigrellales</taxon>
        <taxon>Silvanigrellaceae</taxon>
        <taxon>Fluviispira</taxon>
    </lineage>
</organism>
<feature type="transmembrane region" description="Helical" evidence="8">
    <location>
        <begin position="214"/>
        <end position="235"/>
    </location>
</feature>
<dbReference type="InterPro" id="IPR018480">
    <property type="entry name" value="PNAcMuramoyl-5peptid_Trfase_CS"/>
</dbReference>
<feature type="transmembrane region" description="Helical" evidence="8">
    <location>
        <begin position="423"/>
        <end position="453"/>
    </location>
</feature>
<keyword evidence="7" id="KW-0479">Metal-binding</keyword>
<feature type="transmembrane region" description="Helical" evidence="8">
    <location>
        <begin position="465"/>
        <end position="482"/>
    </location>
</feature>
<dbReference type="PANTHER" id="PTHR22926:SF3">
    <property type="entry name" value="UNDECAPRENYL-PHOSPHATE ALPHA-N-ACETYLGLUCOSAMINYL 1-PHOSPHATE TRANSFERASE"/>
    <property type="match status" value="1"/>
</dbReference>
<dbReference type="GO" id="GO:0044038">
    <property type="term" value="P:cell wall macromolecule biosynthetic process"/>
    <property type="evidence" value="ECO:0007669"/>
    <property type="project" value="TreeGrafter"/>
</dbReference>
<feature type="transmembrane region" description="Helical" evidence="8">
    <location>
        <begin position="340"/>
        <end position="359"/>
    </location>
</feature>
<dbReference type="Pfam" id="PF00953">
    <property type="entry name" value="Glycos_transf_4"/>
    <property type="match status" value="1"/>
</dbReference>
<proteinExistence type="predicted"/>
<evidence type="ECO:0000256" key="1">
    <source>
        <dbReference type="ARBA" id="ARBA00004651"/>
    </source>
</evidence>
<gene>
    <name evidence="9" type="ORF">GCL57_13175</name>
</gene>
<feature type="transmembrane region" description="Helical" evidence="8">
    <location>
        <begin position="158"/>
        <end position="179"/>
    </location>
</feature>
<keyword evidence="3" id="KW-0808">Transferase</keyword>
<evidence type="ECO:0000256" key="6">
    <source>
        <dbReference type="ARBA" id="ARBA00023136"/>
    </source>
</evidence>
<feature type="transmembrane region" description="Helical" evidence="8">
    <location>
        <begin position="285"/>
        <end position="308"/>
    </location>
</feature>
<sequence>MISKLITNSRRIKLSGIYTILIFFTSFTFSLLLIPIMIYLAKKKQLYDLPDRGHATASEPSKNSVLYTKSRRIHTQPIPRLGGVAIVSGFFISISIWKLPSNMALIYCCSFVMFAIGLIDDIKTLTAKVRLFIQILSALTVVLFSNLQIQNITFSNDIIFSIPYILGVILSTFIIIGSINSINMIDGLDGLAGGVVLIGISLLSYLHFLSTHNLNLIIVFSIPVIGAILGFLKYNTHPSSIFMGDSGSNWLGFMVGIFLILILNNEVVSDQNSRWILENSSKINYFPILSVLLCLSIPIFDTAHVIILRLIERKNPLKADTRHFHHSLIKMGFTHSQSVIIVYFLMIFFGILGILPIAYPQYNLNWTPILGVLLSIFCIVFSFKLTDGFITHLSSYKFLLVSESSVGPKITLILRYWEHLNRYTVYMILLATPFLAGIVPKTISLVAACMAMIMICTIFIKKSDSFFESFLIAIASTVLLIANNSNVIWIEILGEKYNLQNAYNNLFIWLLFSTLLFFIFTFKRKYLIIAPTDFLLAILPLILLLLPAEYQAEYKLNIIALRSLVLFAALRTLSKRHNRFFYKIHFICIIALTWIALTTLVGLRLVY</sequence>
<keyword evidence="6 8" id="KW-0472">Membrane</keyword>
<feature type="binding site" evidence="7">
    <location>
        <position position="183"/>
    </location>
    <ligand>
        <name>Mg(2+)</name>
        <dbReference type="ChEBI" id="CHEBI:18420"/>
    </ligand>
</feature>
<evidence type="ECO:0000256" key="8">
    <source>
        <dbReference type="SAM" id="Phobius"/>
    </source>
</evidence>
<dbReference type="GO" id="GO:0016780">
    <property type="term" value="F:phosphotransferase activity, for other substituted phosphate groups"/>
    <property type="evidence" value="ECO:0007669"/>
    <property type="project" value="InterPro"/>
</dbReference>
<comment type="subcellular location">
    <subcellularLocation>
        <location evidence="1">Cell membrane</location>
        <topology evidence="1">Multi-pass membrane protein</topology>
    </subcellularLocation>
</comment>
<comment type="cofactor">
    <cofactor evidence="7">
        <name>Mg(2+)</name>
        <dbReference type="ChEBI" id="CHEBI:18420"/>
    </cofactor>
</comment>
<evidence type="ECO:0000256" key="7">
    <source>
        <dbReference type="PIRSR" id="PIRSR600715-1"/>
    </source>
</evidence>
<feature type="transmembrane region" description="Helical" evidence="8">
    <location>
        <begin position="17"/>
        <end position="40"/>
    </location>
</feature>
<dbReference type="AlphaFoldDB" id="A0A833N5I9"/>
<name>A0A833N5I9_9BACT</name>
<feature type="binding site" evidence="7">
    <location>
        <position position="245"/>
    </location>
    <ligand>
        <name>Mg(2+)</name>
        <dbReference type="ChEBI" id="CHEBI:18420"/>
    </ligand>
</feature>
<feature type="transmembrane region" description="Helical" evidence="8">
    <location>
        <begin position="247"/>
        <end position="265"/>
    </location>
</feature>
<keyword evidence="7" id="KW-0460">Magnesium</keyword>
<feature type="transmembrane region" description="Helical" evidence="8">
    <location>
        <begin position="131"/>
        <end position="152"/>
    </location>
</feature>
<dbReference type="InterPro" id="IPR000715">
    <property type="entry name" value="Glycosyl_transferase_4"/>
</dbReference>
<feature type="transmembrane region" description="Helical" evidence="8">
    <location>
        <begin position="502"/>
        <end position="520"/>
    </location>
</feature>
<protein>
    <recommendedName>
        <fullName evidence="11">UDP-N-acetylmuramyl pentapeptide phosphotransferase/UDP-N-acetylglucosamine-1-phosphate transferase</fullName>
    </recommendedName>
</protein>
<feature type="transmembrane region" description="Helical" evidence="8">
    <location>
        <begin position="191"/>
        <end position="208"/>
    </location>
</feature>